<comment type="function">
    <text evidence="13">Catalyzes the formation of 4-diphosphocytidyl-2-C-methyl-D-erythritol from CTP and 2-C-methyl-D-erythritol 4-phosphate (MEP).</text>
</comment>
<evidence type="ECO:0000256" key="8">
    <source>
        <dbReference type="ARBA" id="ARBA00023229"/>
    </source>
</evidence>
<dbReference type="EC" id="2.7.7.60" evidence="13"/>
<dbReference type="OrthoDB" id="9806837at2"/>
<dbReference type="Gene3D" id="3.90.550.10">
    <property type="entry name" value="Spore Coat Polysaccharide Biosynthesis Protein SpsA, Chain A"/>
    <property type="match status" value="1"/>
</dbReference>
<comment type="function">
    <text evidence="11">Catalyzes the transfer of the cytidylyl group of CTP to D-ribitol 5-phosphate.</text>
</comment>
<evidence type="ECO:0000256" key="12">
    <source>
        <dbReference type="ARBA" id="ARBA00061485"/>
    </source>
</evidence>
<comment type="pathway">
    <text evidence="2 13">Isoprenoid biosynthesis; isopentenyl diphosphate biosynthesis via DXP pathway; isopentenyl diphosphate from 1-deoxy-D-xylulose 5-phosphate: step 2/6.</text>
</comment>
<feature type="site" description="Positions MEP for the nucleophilic attack" evidence="13">
    <location>
        <position position="152"/>
    </location>
</feature>
<comment type="caution">
    <text evidence="14">The sequence shown here is derived from an EMBL/GenBank/DDBJ whole genome shotgun (WGS) entry which is preliminary data.</text>
</comment>
<dbReference type="InterPro" id="IPR018294">
    <property type="entry name" value="ISPD_synthase_CS"/>
</dbReference>
<comment type="pathway">
    <text evidence="3">Cell wall biogenesis; poly(ribitol phosphate) teichoic acid biosynthesis.</text>
</comment>
<dbReference type="eggNOG" id="COG1211">
    <property type="taxonomic scope" value="Bacteria"/>
</dbReference>
<dbReference type="InterPro" id="IPR034683">
    <property type="entry name" value="IspD/TarI"/>
</dbReference>
<dbReference type="HAMAP" id="MF_00108">
    <property type="entry name" value="IspD"/>
    <property type="match status" value="1"/>
</dbReference>
<dbReference type="NCBIfam" id="TIGR00453">
    <property type="entry name" value="ispD"/>
    <property type="match status" value="1"/>
</dbReference>
<evidence type="ECO:0000313" key="14">
    <source>
        <dbReference type="EMBL" id="EKU47398.1"/>
    </source>
</evidence>
<name>K9AJD2_9STAP</name>
<dbReference type="GO" id="GO:0047349">
    <property type="term" value="F:D-ribitol-5-phosphate cytidylyltransferase activity"/>
    <property type="evidence" value="ECO:0007669"/>
    <property type="project" value="UniProtKB-EC"/>
</dbReference>
<keyword evidence="6 13" id="KW-0548">Nucleotidyltransferase</keyword>
<dbReference type="FunFam" id="3.90.550.10:FF:000003">
    <property type="entry name" value="2-C-methyl-D-erythritol 4-phosphate cytidylyltransferase"/>
    <property type="match status" value="1"/>
</dbReference>
<keyword evidence="5 13" id="KW-0808">Transferase</keyword>
<dbReference type="CDD" id="cd02516">
    <property type="entry name" value="CDP-ME_synthetase"/>
    <property type="match status" value="1"/>
</dbReference>
<evidence type="ECO:0000256" key="3">
    <source>
        <dbReference type="ARBA" id="ARBA00004837"/>
    </source>
</evidence>
<evidence type="ECO:0000256" key="6">
    <source>
        <dbReference type="ARBA" id="ARBA00022695"/>
    </source>
</evidence>
<comment type="catalytic activity">
    <reaction evidence="10">
        <text>D-ribitol 5-phosphate + CTP + H(+) = CDP-L-ribitol + diphosphate</text>
        <dbReference type="Rhea" id="RHEA:12456"/>
        <dbReference type="ChEBI" id="CHEBI:15378"/>
        <dbReference type="ChEBI" id="CHEBI:33019"/>
        <dbReference type="ChEBI" id="CHEBI:37563"/>
        <dbReference type="ChEBI" id="CHEBI:57608"/>
        <dbReference type="ChEBI" id="CHEBI:57695"/>
        <dbReference type="EC" id="2.7.7.40"/>
    </reaction>
</comment>
<evidence type="ECO:0000256" key="13">
    <source>
        <dbReference type="HAMAP-Rule" id="MF_00108"/>
    </source>
</evidence>
<reference evidence="14 15" key="1">
    <citation type="journal article" date="2013" name="Genome Announc.">
        <title>Genome Sequence of Staphylococcus massiliensis Strain S46, Isolated from the Surface of Healthy Human Skin.</title>
        <authorList>
            <person name="Srivastav R."/>
            <person name="Singh A."/>
            <person name="Jangir P.K."/>
            <person name="Kumari C."/>
            <person name="Muduli S."/>
            <person name="Sharma R."/>
        </authorList>
    </citation>
    <scope>NUCLEOTIDE SEQUENCE [LARGE SCALE GENOMIC DNA]</scope>
    <source>
        <strain evidence="14 15">S46</strain>
    </source>
</reference>
<dbReference type="PANTHER" id="PTHR32125:SF4">
    <property type="entry name" value="2-C-METHYL-D-ERYTHRITOL 4-PHOSPHATE CYTIDYLYLTRANSFERASE, CHLOROPLASTIC"/>
    <property type="match status" value="1"/>
</dbReference>
<dbReference type="PROSITE" id="PS01295">
    <property type="entry name" value="ISPD"/>
    <property type="match status" value="1"/>
</dbReference>
<dbReference type="InterPro" id="IPR050088">
    <property type="entry name" value="IspD/TarI_cytidylyltransf_bact"/>
</dbReference>
<evidence type="ECO:0000256" key="10">
    <source>
        <dbReference type="ARBA" id="ARBA00049484"/>
    </source>
</evidence>
<dbReference type="InterPro" id="IPR029044">
    <property type="entry name" value="Nucleotide-diphossugar_trans"/>
</dbReference>
<organism evidence="14 15">
    <name type="scientific">Staphylococcus massiliensis S46</name>
    <dbReference type="NCBI Taxonomy" id="1229783"/>
    <lineage>
        <taxon>Bacteria</taxon>
        <taxon>Bacillati</taxon>
        <taxon>Bacillota</taxon>
        <taxon>Bacilli</taxon>
        <taxon>Bacillales</taxon>
        <taxon>Staphylococcaceae</taxon>
        <taxon>Staphylococcus</taxon>
    </lineage>
</organism>
<dbReference type="EMBL" id="AMSQ01000011">
    <property type="protein sequence ID" value="EKU47398.1"/>
    <property type="molecule type" value="Genomic_DNA"/>
</dbReference>
<dbReference type="GO" id="GO:0071555">
    <property type="term" value="P:cell wall organization"/>
    <property type="evidence" value="ECO:0007669"/>
    <property type="project" value="UniProtKB-KW"/>
</dbReference>
<evidence type="ECO:0000256" key="4">
    <source>
        <dbReference type="ARBA" id="ARBA00009789"/>
    </source>
</evidence>
<comment type="catalytic activity">
    <reaction evidence="1 13">
        <text>2-C-methyl-D-erythritol 4-phosphate + CTP + H(+) = 4-CDP-2-C-methyl-D-erythritol + diphosphate</text>
        <dbReference type="Rhea" id="RHEA:13429"/>
        <dbReference type="ChEBI" id="CHEBI:15378"/>
        <dbReference type="ChEBI" id="CHEBI:33019"/>
        <dbReference type="ChEBI" id="CHEBI:37563"/>
        <dbReference type="ChEBI" id="CHEBI:57823"/>
        <dbReference type="ChEBI" id="CHEBI:58262"/>
        <dbReference type="EC" id="2.7.7.60"/>
    </reaction>
</comment>
<accession>K9AJD2</accession>
<dbReference type="GO" id="GO:0019350">
    <property type="term" value="P:teichoic acid biosynthetic process"/>
    <property type="evidence" value="ECO:0007669"/>
    <property type="project" value="UniProtKB-KW"/>
</dbReference>
<evidence type="ECO:0000256" key="2">
    <source>
        <dbReference type="ARBA" id="ARBA00004787"/>
    </source>
</evidence>
<feature type="site" description="Transition state stabilizer" evidence="13">
    <location>
        <position position="22"/>
    </location>
</feature>
<comment type="similarity">
    <text evidence="12">Belongs to the IspD/TarI cytidylyltransferase family. TarI subfamily.</text>
</comment>
<keyword evidence="7" id="KW-0777">Teichoic acid biosynthesis</keyword>
<dbReference type="AlphaFoldDB" id="K9AJD2"/>
<dbReference type="PANTHER" id="PTHR32125">
    <property type="entry name" value="2-C-METHYL-D-ERYTHRITOL 4-PHOSPHATE CYTIDYLYLTRANSFERASE, CHLOROPLASTIC"/>
    <property type="match status" value="1"/>
</dbReference>
<evidence type="ECO:0000256" key="5">
    <source>
        <dbReference type="ARBA" id="ARBA00022679"/>
    </source>
</evidence>
<keyword evidence="15" id="KW-1185">Reference proteome</keyword>
<sequence length="230" mass="25719">MGYHVIIPAAGRGTRMGKPYNKLLIELDGMTIIERTVKVFQEDNACEGIHLAINPNEETKLQSLLTAYDKVTSFIAGGRERQESIFNVIQSLELNPETVVMVHDGARPFVSHETIEGLFQQATLNQACLTAVRAKDTIKVVEDGQVVQTLDRRKLWQVQTPQAFQFGLLKEAYQYASETKFEGTDDASLVEHYGTPIQVVEGNYNNIKLTTTEDLDYGLSVIQNRGDLNV</sequence>
<evidence type="ECO:0000256" key="1">
    <source>
        <dbReference type="ARBA" id="ARBA00001282"/>
    </source>
</evidence>
<evidence type="ECO:0000313" key="15">
    <source>
        <dbReference type="Proteomes" id="UP000009885"/>
    </source>
</evidence>
<protein>
    <recommendedName>
        <fullName evidence="13">2-C-methyl-D-erythritol 4-phosphate cytidylyltransferase</fullName>
        <ecNumber evidence="13">2.7.7.60</ecNumber>
    </recommendedName>
    <alternativeName>
        <fullName evidence="13">4-diphosphocytidyl-2C-methyl-D-erythritol synthase</fullName>
    </alternativeName>
    <alternativeName>
        <fullName evidence="13">MEP cytidylyltransferase</fullName>
        <shortName evidence="13">MCT</shortName>
    </alternativeName>
</protein>
<keyword evidence="8 13" id="KW-0414">Isoprene biosynthesis</keyword>
<dbReference type="InterPro" id="IPR001228">
    <property type="entry name" value="IspD"/>
</dbReference>
<dbReference type="Proteomes" id="UP000009885">
    <property type="component" value="Unassembled WGS sequence"/>
</dbReference>
<dbReference type="SUPFAM" id="SSF53448">
    <property type="entry name" value="Nucleotide-diphospho-sugar transferases"/>
    <property type="match status" value="1"/>
</dbReference>
<dbReference type="RefSeq" id="WP_009383828.1">
    <property type="nucleotide sequence ID" value="NZ_AMSQ01000011.1"/>
</dbReference>
<dbReference type="GO" id="GO:0019288">
    <property type="term" value="P:isopentenyl diphosphate biosynthetic process, methylerythritol 4-phosphate pathway"/>
    <property type="evidence" value="ECO:0007669"/>
    <property type="project" value="UniProtKB-UniRule"/>
</dbReference>
<evidence type="ECO:0000256" key="11">
    <source>
        <dbReference type="ARBA" id="ARBA00056549"/>
    </source>
</evidence>
<keyword evidence="9" id="KW-0961">Cell wall biogenesis/degradation</keyword>
<dbReference type="PATRIC" id="fig|1229783.3.peg.1511"/>
<dbReference type="Pfam" id="PF01128">
    <property type="entry name" value="IspD"/>
    <property type="match status" value="1"/>
</dbReference>
<dbReference type="GO" id="GO:0050518">
    <property type="term" value="F:2-C-methyl-D-erythritol 4-phosphate cytidylyltransferase activity"/>
    <property type="evidence" value="ECO:0007669"/>
    <property type="project" value="UniProtKB-UniRule"/>
</dbReference>
<gene>
    <name evidence="13" type="primary">ispD</name>
    <name evidence="14" type="ORF">C273_07487</name>
</gene>
<evidence type="ECO:0000256" key="7">
    <source>
        <dbReference type="ARBA" id="ARBA00022944"/>
    </source>
</evidence>
<comment type="similarity">
    <text evidence="4 13">Belongs to the IspD/TarI cytidylyltransferase family. IspD subfamily.</text>
</comment>
<evidence type="ECO:0000256" key="9">
    <source>
        <dbReference type="ARBA" id="ARBA00023316"/>
    </source>
</evidence>
<dbReference type="STRING" id="1229783.C273_07487"/>
<proteinExistence type="inferred from homology"/>
<feature type="site" description="Transition state stabilizer" evidence="13">
    <location>
        <position position="15"/>
    </location>
</feature>
<feature type="site" description="Positions MEP for the nucleophilic attack" evidence="13">
    <location>
        <position position="208"/>
    </location>
</feature>
<dbReference type="UniPathway" id="UPA00056">
    <property type="reaction ID" value="UER00093"/>
</dbReference>